<reference evidence="11" key="1">
    <citation type="journal article" date="2019" name="Int. J. Syst. Evol. Microbiol.">
        <title>The Global Catalogue of Microorganisms (GCM) 10K type strain sequencing project: providing services to taxonomists for standard genome sequencing and annotation.</title>
        <authorList>
            <consortium name="The Broad Institute Genomics Platform"/>
            <consortium name="The Broad Institute Genome Sequencing Center for Infectious Disease"/>
            <person name="Wu L."/>
            <person name="Ma J."/>
        </authorList>
    </citation>
    <scope>NUCLEOTIDE SEQUENCE [LARGE SCALE GENOMIC DNA]</scope>
    <source>
        <strain evidence="11">CCUG 53270</strain>
    </source>
</reference>
<dbReference type="PANTHER" id="PTHR40029">
    <property type="match status" value="1"/>
</dbReference>
<dbReference type="NCBIfam" id="TIGR01768">
    <property type="entry name" value="GGGP-family"/>
    <property type="match status" value="1"/>
</dbReference>
<name>A0ABW3UNI8_9BACL</name>
<evidence type="ECO:0000256" key="8">
    <source>
        <dbReference type="ARBA" id="ARBA00048318"/>
    </source>
</evidence>
<dbReference type="SUPFAM" id="SSF51395">
    <property type="entry name" value="FMN-linked oxidoreductases"/>
    <property type="match status" value="1"/>
</dbReference>
<comment type="cofactor">
    <cofactor evidence="9">
        <name>Mg(2+)</name>
        <dbReference type="ChEBI" id="CHEBI:18420"/>
    </cofactor>
</comment>
<dbReference type="NCBIfam" id="NF003197">
    <property type="entry name" value="PRK04169.1-1"/>
    <property type="match status" value="1"/>
</dbReference>
<feature type="binding site" evidence="9">
    <location>
        <position position="15"/>
    </location>
    <ligand>
        <name>Mg(2+)</name>
        <dbReference type="ChEBI" id="CHEBI:18420"/>
    </ligand>
</feature>
<dbReference type="HAMAP" id="MF_00112">
    <property type="entry name" value="GGGP_HepGP_synthase"/>
    <property type="match status" value="1"/>
</dbReference>
<dbReference type="EMBL" id="JBHTLU010000020">
    <property type="protein sequence ID" value="MFD1221992.1"/>
    <property type="molecule type" value="Genomic_DNA"/>
</dbReference>
<dbReference type="Gene3D" id="3.20.20.390">
    <property type="entry name" value="FMN-linked oxidoreductases"/>
    <property type="match status" value="1"/>
</dbReference>
<keyword evidence="6 9" id="KW-0594">Phospholipid biosynthesis</keyword>
<dbReference type="InterPro" id="IPR008205">
    <property type="entry name" value="GGGP_HepGP_synthase"/>
</dbReference>
<keyword evidence="4 9" id="KW-0460">Magnesium</keyword>
<dbReference type="PANTHER" id="PTHR40029:SF2">
    <property type="entry name" value="HEPTAPRENYLGLYCERYL PHOSPHATE SYNTHASE"/>
    <property type="match status" value="1"/>
</dbReference>
<protein>
    <recommendedName>
        <fullName evidence="9">Heptaprenylglyceryl phosphate synthase</fullName>
        <shortName evidence="9">HepGP synthase</shortName>
        <ecNumber evidence="9">2.5.1.n9</ecNumber>
    </recommendedName>
    <alternativeName>
        <fullName evidence="9">Glycerol-1-phosphate heptaprenyltransferase</fullName>
    </alternativeName>
</protein>
<keyword evidence="11" id="KW-1185">Reference proteome</keyword>
<dbReference type="CDD" id="cd02812">
    <property type="entry name" value="PcrB_like"/>
    <property type="match status" value="1"/>
</dbReference>
<dbReference type="Proteomes" id="UP001597180">
    <property type="component" value="Unassembled WGS sequence"/>
</dbReference>
<keyword evidence="2 9" id="KW-0808">Transferase</keyword>
<comment type="pathway">
    <text evidence="9">Membrane lipid metabolism; glycerophospholipid metabolism.</text>
</comment>
<feature type="binding site" evidence="9">
    <location>
        <begin position="160"/>
        <end position="165"/>
    </location>
    <ligand>
        <name>sn-glycerol 1-phosphate</name>
        <dbReference type="ChEBI" id="CHEBI:57685"/>
    </ligand>
</feature>
<comment type="caution">
    <text evidence="9">Lacks conserved residue(s) required for the propagation of feature annotation.</text>
</comment>
<feature type="binding site" evidence="9">
    <location>
        <position position="13"/>
    </location>
    <ligand>
        <name>sn-glycerol 1-phosphate</name>
        <dbReference type="ChEBI" id="CHEBI:57685"/>
    </ligand>
</feature>
<keyword evidence="5 9" id="KW-0443">Lipid metabolism</keyword>
<evidence type="ECO:0000256" key="3">
    <source>
        <dbReference type="ARBA" id="ARBA00022723"/>
    </source>
</evidence>
<sequence>MHSDFKQWSHMFKLDPDREISDEWLEKVCLSGTDAIMVGGSTGITFDNTVDLLSRIRRYEVPCVLEVSDLDAIVPGFDRFFIPMVLNAGNPQWIVGHHQRALREYGALLDWSQVATEGYVILNKQSAAAQITEANTALDIKDVEAYARMADRLLHCPVFYMEYSGVFGNMEWVARVKGLLKDARLFYGGGIDSPEKAYQAAAAAHTVIVGNAVYDQPEQALATVQAVREAKAASNMQ</sequence>
<evidence type="ECO:0000313" key="10">
    <source>
        <dbReference type="EMBL" id="MFD1221992.1"/>
    </source>
</evidence>
<comment type="subunit">
    <text evidence="9">Homodimer.</text>
</comment>
<evidence type="ECO:0000256" key="5">
    <source>
        <dbReference type="ARBA" id="ARBA00023098"/>
    </source>
</evidence>
<comment type="similarity">
    <text evidence="9">Belongs to the GGGP/HepGP synthase family. Group I subfamily.</text>
</comment>
<keyword evidence="1 9" id="KW-0444">Lipid biosynthesis</keyword>
<evidence type="ECO:0000256" key="2">
    <source>
        <dbReference type="ARBA" id="ARBA00022679"/>
    </source>
</evidence>
<keyword evidence="7 9" id="KW-1208">Phospholipid metabolism</keyword>
<comment type="caution">
    <text evidence="10">The sequence shown here is derived from an EMBL/GenBank/DDBJ whole genome shotgun (WGS) entry which is preliminary data.</text>
</comment>
<dbReference type="EC" id="2.5.1.n9" evidence="9"/>
<proteinExistence type="inferred from homology"/>
<dbReference type="InterPro" id="IPR038597">
    <property type="entry name" value="GGGP/HepGP_synthase_sf"/>
</dbReference>
<keyword evidence="3 9" id="KW-0479">Metal-binding</keyword>
<evidence type="ECO:0000256" key="9">
    <source>
        <dbReference type="HAMAP-Rule" id="MF_00112"/>
    </source>
</evidence>
<dbReference type="InterPro" id="IPR039074">
    <property type="entry name" value="GGGP/HepGP_synthase_I"/>
</dbReference>
<feature type="binding site" evidence="9">
    <location>
        <begin position="210"/>
        <end position="211"/>
    </location>
    <ligand>
        <name>sn-glycerol 1-phosphate</name>
        <dbReference type="ChEBI" id="CHEBI:57685"/>
    </ligand>
</feature>
<evidence type="ECO:0000256" key="7">
    <source>
        <dbReference type="ARBA" id="ARBA00023264"/>
    </source>
</evidence>
<dbReference type="Pfam" id="PF01884">
    <property type="entry name" value="PcrB"/>
    <property type="match status" value="1"/>
</dbReference>
<comment type="catalytic activity">
    <reaction evidence="8 9">
        <text>sn-glycerol 1-phosphate + all-trans-heptaprenyl diphosphate = 3-heptaprenyl-sn-glycero-1-phosphate + diphosphate</text>
        <dbReference type="Rhea" id="RHEA:33495"/>
        <dbReference type="ChEBI" id="CHEBI:33019"/>
        <dbReference type="ChEBI" id="CHEBI:57685"/>
        <dbReference type="ChEBI" id="CHEBI:58206"/>
        <dbReference type="ChEBI" id="CHEBI:64781"/>
        <dbReference type="EC" id="2.5.1.n9"/>
    </reaction>
</comment>
<comment type="function">
    <text evidence="9">Prenyltransferase that catalyzes in vivo the transfer of the heptaprenyl moiety of heptaprenyl pyrophosphate (HepPP; 35 carbon atoms) to the C3 hydroxyl of sn-glycerol-1-phosphate (G1P), producing heptaprenylglyceryl phosphate (HepGP). This reaction is an ether-bond-formation step in the biosynthesis of archaea-type G1P-based membrane lipids found in Bacillales.</text>
</comment>
<feature type="binding site" evidence="9">
    <location>
        <position position="41"/>
    </location>
    <ligand>
        <name>Mg(2+)</name>
        <dbReference type="ChEBI" id="CHEBI:18420"/>
    </ligand>
</feature>
<dbReference type="NCBIfam" id="NF003199">
    <property type="entry name" value="PRK04169.1-3"/>
    <property type="match status" value="1"/>
</dbReference>
<evidence type="ECO:0000256" key="1">
    <source>
        <dbReference type="ARBA" id="ARBA00022516"/>
    </source>
</evidence>
<dbReference type="GO" id="GO:0016740">
    <property type="term" value="F:transferase activity"/>
    <property type="evidence" value="ECO:0007669"/>
    <property type="project" value="UniProtKB-KW"/>
</dbReference>
<dbReference type="RefSeq" id="WP_345593849.1">
    <property type="nucleotide sequence ID" value="NZ_BAABJG010000048.1"/>
</dbReference>
<accession>A0ABW3UNI8</accession>
<evidence type="ECO:0000256" key="4">
    <source>
        <dbReference type="ARBA" id="ARBA00022842"/>
    </source>
</evidence>
<feature type="binding site" evidence="9">
    <location>
        <position position="190"/>
    </location>
    <ligand>
        <name>sn-glycerol 1-phosphate</name>
        <dbReference type="ChEBI" id="CHEBI:57685"/>
    </ligand>
</feature>
<evidence type="ECO:0000313" key="11">
    <source>
        <dbReference type="Proteomes" id="UP001597180"/>
    </source>
</evidence>
<gene>
    <name evidence="9" type="primary">pcrB</name>
    <name evidence="10" type="ORF">ACFQ4B_17870</name>
</gene>
<organism evidence="10 11">
    <name type="scientific">Paenibacillus vulneris</name>
    <dbReference type="NCBI Taxonomy" id="1133364"/>
    <lineage>
        <taxon>Bacteria</taxon>
        <taxon>Bacillati</taxon>
        <taxon>Bacillota</taxon>
        <taxon>Bacilli</taxon>
        <taxon>Bacillales</taxon>
        <taxon>Paenibacillaceae</taxon>
        <taxon>Paenibacillus</taxon>
    </lineage>
</organism>
<evidence type="ECO:0000256" key="6">
    <source>
        <dbReference type="ARBA" id="ARBA00023209"/>
    </source>
</evidence>